<feature type="compositionally biased region" description="Basic and acidic residues" evidence="1">
    <location>
        <begin position="108"/>
        <end position="122"/>
    </location>
</feature>
<organism evidence="2 3">
    <name type="scientific">Dickeya poaceiphila</name>
    <dbReference type="NCBI Taxonomy" id="568768"/>
    <lineage>
        <taxon>Bacteria</taxon>
        <taxon>Pseudomonadati</taxon>
        <taxon>Pseudomonadota</taxon>
        <taxon>Gammaproteobacteria</taxon>
        <taxon>Enterobacterales</taxon>
        <taxon>Pectobacteriaceae</taxon>
        <taxon>Dickeya</taxon>
    </lineage>
</organism>
<evidence type="ECO:0000313" key="2">
    <source>
        <dbReference type="EMBL" id="QDX32035.1"/>
    </source>
</evidence>
<evidence type="ECO:0000256" key="1">
    <source>
        <dbReference type="SAM" id="MobiDB-lite"/>
    </source>
</evidence>
<sequence length="133" mass="15372">MEKPDTRRKIMFYLSPESSMADRYVCDEIDRMPQGERGKTWRAALLAGFALRKQDSRLPHMLAELLTEHTTFEEMVLVMQAVFPEEMKTFGERRPGPVTKAPTMPEGQRTEAEAKPRDETQENAKAMFNYKAD</sequence>
<dbReference type="OrthoDB" id="6626282at2"/>
<dbReference type="AlphaFoldDB" id="A0A5B8HT12"/>
<evidence type="ECO:0000313" key="3">
    <source>
        <dbReference type="Proteomes" id="UP000320591"/>
    </source>
</evidence>
<dbReference type="InterPro" id="IPR038307">
    <property type="entry name" value="StbB_sf"/>
</dbReference>
<keyword evidence="3" id="KW-1185">Reference proteome</keyword>
<dbReference type="EMBL" id="CP042220">
    <property type="protein sequence ID" value="QDX32035.1"/>
    <property type="molecule type" value="Genomic_DNA"/>
</dbReference>
<protein>
    <submittedName>
        <fullName evidence="2">Plasmid stability protein</fullName>
    </submittedName>
</protein>
<dbReference type="Proteomes" id="UP000320591">
    <property type="component" value="Chromosome"/>
</dbReference>
<feature type="region of interest" description="Disordered" evidence="1">
    <location>
        <begin position="88"/>
        <end position="133"/>
    </location>
</feature>
<accession>A0A5B8HT12</accession>
<dbReference type="Pfam" id="PF10784">
    <property type="entry name" value="Plasmid_stab_B"/>
    <property type="match status" value="1"/>
</dbReference>
<gene>
    <name evidence="2" type="ORF">Dpoa569_0002896</name>
</gene>
<dbReference type="Gene3D" id="6.10.290.20">
    <property type="match status" value="1"/>
</dbReference>
<proteinExistence type="predicted"/>
<dbReference type="STRING" id="568768.GCA_000406125_00954"/>
<name>A0A5B8HT12_9GAMM</name>
<dbReference type="InterPro" id="IPR019720">
    <property type="entry name" value="Plasmid_stability_protein_StbB"/>
</dbReference>
<dbReference type="KEGG" id="dic:Dpoa569_0002896"/>
<reference evidence="2 3" key="1">
    <citation type="journal article" date="2019" name="Environ. Microbiol.">
        <title>The phytopathogenic nature of Dickeya aquatica 174/2 and the dynamic early evolution of Dickeya pathogenicity.</title>
        <authorList>
            <person name="Duprey A."/>
            <person name="Taib N."/>
            <person name="Leonard S."/>
            <person name="Garin T."/>
            <person name="Flandrois J.P."/>
            <person name="Nasser W."/>
            <person name="Brochier-Armanet C."/>
            <person name="Reverchon S."/>
        </authorList>
    </citation>
    <scope>NUCLEOTIDE SEQUENCE [LARGE SCALE GENOMIC DNA]</scope>
    <source>
        <strain evidence="2 3">NCPPB 569</strain>
    </source>
</reference>